<evidence type="ECO:0000259" key="2">
    <source>
        <dbReference type="PROSITE" id="PS50263"/>
    </source>
</evidence>
<dbReference type="PANTHER" id="PTHR43674">
    <property type="entry name" value="NITRILASE C965.09-RELATED"/>
    <property type="match status" value="1"/>
</dbReference>
<dbReference type="InterPro" id="IPR036526">
    <property type="entry name" value="C-N_Hydrolase_sf"/>
</dbReference>
<evidence type="ECO:0000256" key="1">
    <source>
        <dbReference type="ARBA" id="ARBA00022801"/>
    </source>
</evidence>
<evidence type="ECO:0000313" key="3">
    <source>
        <dbReference type="EMBL" id="QGT50093.1"/>
    </source>
</evidence>
<dbReference type="InterPro" id="IPR050345">
    <property type="entry name" value="Aliph_Amidase/BUP"/>
</dbReference>
<dbReference type="SUPFAM" id="SSF56317">
    <property type="entry name" value="Carbon-nitrogen hydrolase"/>
    <property type="match status" value="1"/>
</dbReference>
<dbReference type="GO" id="GO:0050126">
    <property type="term" value="F:N-carbamoylputrescine amidase activity"/>
    <property type="evidence" value="ECO:0007669"/>
    <property type="project" value="TreeGrafter"/>
</dbReference>
<protein>
    <submittedName>
        <fullName evidence="3">Amidohydrolase</fullName>
    </submittedName>
</protein>
<dbReference type="InterPro" id="IPR003010">
    <property type="entry name" value="C-N_Hydrolase"/>
</dbReference>
<feature type="domain" description="CN hydrolase" evidence="2">
    <location>
        <begin position="1"/>
        <end position="261"/>
    </location>
</feature>
<sequence>MKVALIQFAPKADQREENLAKSLNLALRAIEEGAKIIVLPELFDSGYCVEKQDSKLGLDFAFFQKALKDKKFKELSLKYPTLARLYEFAKTYEIHIVASSIQKDKGKIYDSAYIINKDGLVGTYRKIYLWGNEKQRFQRGKDYPVFKLKIDKESIKVGLGICYEIGFGEGARYLSLKGAQILIYPAAFGKARNYVWDLASRARALENGVFVLANNRSGSEVSQISGEKLEFAANSRIINPKGEILTQALQDEEVIIADLHLEEVALQRENLPYLKDIDIRLNRKVLKGLLS</sequence>
<dbReference type="Gene3D" id="3.60.110.10">
    <property type="entry name" value="Carbon-nitrogen hydrolase"/>
    <property type="match status" value="1"/>
</dbReference>
<dbReference type="CDD" id="cd07197">
    <property type="entry name" value="nitrilase"/>
    <property type="match status" value="1"/>
</dbReference>
<organism evidence="3">
    <name type="scientific">uncultured Helicobacter sp</name>
    <dbReference type="NCBI Taxonomy" id="175537"/>
    <lineage>
        <taxon>Bacteria</taxon>
        <taxon>Pseudomonadati</taxon>
        <taxon>Campylobacterota</taxon>
        <taxon>Epsilonproteobacteria</taxon>
        <taxon>Campylobacterales</taxon>
        <taxon>Helicobacteraceae</taxon>
        <taxon>Helicobacter</taxon>
        <taxon>environmental samples</taxon>
    </lineage>
</organism>
<reference evidence="3" key="1">
    <citation type="journal article" date="2020" name="J. ISSAAS">
        <title>Lactobacilli and other gastrointestinal microbiota of Peromyscus leucopus, reservoir host for agents of Lyme disease and other zoonoses in North America.</title>
        <authorList>
            <person name="Milovic A."/>
            <person name="Bassam K."/>
            <person name="Shao H."/>
            <person name="Chatzistamou I."/>
            <person name="Tufts D.M."/>
            <person name="Diuk-Wasser M."/>
            <person name="Barbour A.G."/>
        </authorList>
    </citation>
    <scope>NUCLEOTIDE SEQUENCE</scope>
    <source>
        <strain evidence="3">LL4</strain>
    </source>
</reference>
<dbReference type="AlphaFoldDB" id="A0A650EKD5"/>
<dbReference type="Pfam" id="PF00795">
    <property type="entry name" value="CN_hydrolase"/>
    <property type="match status" value="1"/>
</dbReference>
<dbReference type="PROSITE" id="PS50263">
    <property type="entry name" value="CN_HYDROLASE"/>
    <property type="match status" value="1"/>
</dbReference>
<name>A0A650EKD5_9HELI</name>
<dbReference type="GO" id="GO:0033388">
    <property type="term" value="P:putrescine biosynthetic process from arginine"/>
    <property type="evidence" value="ECO:0007669"/>
    <property type="project" value="TreeGrafter"/>
</dbReference>
<proteinExistence type="predicted"/>
<dbReference type="EMBL" id="MN577567">
    <property type="protein sequence ID" value="QGT50093.1"/>
    <property type="molecule type" value="Genomic_DNA"/>
</dbReference>
<dbReference type="PANTHER" id="PTHR43674:SF2">
    <property type="entry name" value="BETA-UREIDOPROPIONASE"/>
    <property type="match status" value="1"/>
</dbReference>
<gene>
    <name evidence="3" type="ORF">Helico4rc_2130</name>
</gene>
<accession>A0A650EKD5</accession>
<keyword evidence="1 3" id="KW-0378">Hydrolase</keyword>